<dbReference type="Gene3D" id="1.10.10.10">
    <property type="entry name" value="Winged helix-like DNA-binding domain superfamily/Winged helix DNA-binding domain"/>
    <property type="match status" value="1"/>
</dbReference>
<dbReference type="InterPro" id="IPR011991">
    <property type="entry name" value="ArsR-like_HTH"/>
</dbReference>
<accession>M2XUP6</accession>
<evidence type="ECO:0000313" key="6">
    <source>
        <dbReference type="Proteomes" id="UP000009877"/>
    </source>
</evidence>
<feature type="domain" description="HTH arsR-type" evidence="4">
    <location>
        <begin position="16"/>
        <end position="97"/>
    </location>
</feature>
<dbReference type="PANTHER" id="PTHR43132:SF2">
    <property type="entry name" value="ARSENICAL RESISTANCE OPERON REPRESSOR ARSR-RELATED"/>
    <property type="match status" value="1"/>
</dbReference>
<evidence type="ECO:0000256" key="1">
    <source>
        <dbReference type="ARBA" id="ARBA00023015"/>
    </source>
</evidence>
<protein>
    <recommendedName>
        <fullName evidence="4">HTH arsR-type domain-containing protein</fullName>
    </recommendedName>
</protein>
<dbReference type="Pfam" id="PF12840">
    <property type="entry name" value="HTH_20"/>
    <property type="match status" value="1"/>
</dbReference>
<dbReference type="PANTHER" id="PTHR43132">
    <property type="entry name" value="ARSENICAL RESISTANCE OPERON REPRESSOR ARSR-RELATED"/>
    <property type="match status" value="1"/>
</dbReference>
<evidence type="ECO:0000313" key="5">
    <source>
        <dbReference type="EMBL" id="EME36538.1"/>
    </source>
</evidence>
<dbReference type="SMART" id="SM00418">
    <property type="entry name" value="HTH_ARSR"/>
    <property type="match status" value="1"/>
</dbReference>
<evidence type="ECO:0000256" key="3">
    <source>
        <dbReference type="ARBA" id="ARBA00023163"/>
    </source>
</evidence>
<organism evidence="5 6">
    <name type="scientific">Kocuria palustris PEL</name>
    <dbReference type="NCBI Taxonomy" id="1236550"/>
    <lineage>
        <taxon>Bacteria</taxon>
        <taxon>Bacillati</taxon>
        <taxon>Actinomycetota</taxon>
        <taxon>Actinomycetes</taxon>
        <taxon>Micrococcales</taxon>
        <taxon>Micrococcaceae</taxon>
        <taxon>Kocuria</taxon>
    </lineage>
</organism>
<dbReference type="InterPro" id="IPR036388">
    <property type="entry name" value="WH-like_DNA-bd_sf"/>
</dbReference>
<sequence length="107" mass="11884">MAYMMRVPSQPSAVHEAAQLLGNTLRLAILNLLREGPFSRAYAADRLGVNESNLSRQLSILTEHDLVTAEMMPGRGRPMLYAINEEAVETMLTLVGNYVRGLPLDRD</sequence>
<dbReference type="GO" id="GO:0003677">
    <property type="term" value="F:DNA binding"/>
    <property type="evidence" value="ECO:0007669"/>
    <property type="project" value="UniProtKB-KW"/>
</dbReference>
<evidence type="ECO:0000259" key="4">
    <source>
        <dbReference type="SMART" id="SM00418"/>
    </source>
</evidence>
<keyword evidence="3" id="KW-0804">Transcription</keyword>
<dbReference type="EMBL" id="ANHZ02000012">
    <property type="protein sequence ID" value="EME36538.1"/>
    <property type="molecule type" value="Genomic_DNA"/>
</dbReference>
<reference evidence="5 6" key="1">
    <citation type="journal article" date="2014" name="Genome Announc.">
        <title>Draft Genome Sequence of Kocuria palustris PEL.</title>
        <authorList>
            <person name="Sharma G."/>
            <person name="Khatri I."/>
            <person name="Subramanian S."/>
        </authorList>
    </citation>
    <scope>NUCLEOTIDE SEQUENCE [LARGE SCALE GENOMIC DNA]</scope>
    <source>
        <strain evidence="5 6">PEL</strain>
    </source>
</reference>
<evidence type="ECO:0000256" key="2">
    <source>
        <dbReference type="ARBA" id="ARBA00023125"/>
    </source>
</evidence>
<keyword evidence="2" id="KW-0238">DNA-binding</keyword>
<dbReference type="InterPro" id="IPR036390">
    <property type="entry name" value="WH_DNA-bd_sf"/>
</dbReference>
<keyword evidence="1" id="KW-0805">Transcription regulation</keyword>
<name>M2XUP6_9MICC</name>
<dbReference type="Proteomes" id="UP000009877">
    <property type="component" value="Unassembled WGS sequence"/>
</dbReference>
<dbReference type="AlphaFoldDB" id="M2XUP6"/>
<dbReference type="InterPro" id="IPR051011">
    <property type="entry name" value="Metal_resp_trans_reg"/>
</dbReference>
<keyword evidence="6" id="KW-1185">Reference proteome</keyword>
<proteinExistence type="predicted"/>
<dbReference type="GO" id="GO:0003700">
    <property type="term" value="F:DNA-binding transcription factor activity"/>
    <property type="evidence" value="ECO:0007669"/>
    <property type="project" value="InterPro"/>
</dbReference>
<gene>
    <name evidence="5" type="ORF">C884_00332</name>
</gene>
<dbReference type="CDD" id="cd00090">
    <property type="entry name" value="HTH_ARSR"/>
    <property type="match status" value="1"/>
</dbReference>
<dbReference type="SUPFAM" id="SSF46785">
    <property type="entry name" value="Winged helix' DNA-binding domain"/>
    <property type="match status" value="1"/>
</dbReference>
<dbReference type="InterPro" id="IPR001845">
    <property type="entry name" value="HTH_ArsR_DNA-bd_dom"/>
</dbReference>
<comment type="caution">
    <text evidence="5">The sequence shown here is derived from an EMBL/GenBank/DDBJ whole genome shotgun (WGS) entry which is preliminary data.</text>
</comment>